<keyword evidence="7" id="KW-1185">Reference proteome</keyword>
<evidence type="ECO:0000259" key="5">
    <source>
        <dbReference type="PROSITE" id="PS51005"/>
    </source>
</evidence>
<dbReference type="SUPFAM" id="SSF101941">
    <property type="entry name" value="NAC domain"/>
    <property type="match status" value="1"/>
</dbReference>
<dbReference type="GO" id="GO:0003677">
    <property type="term" value="F:DNA binding"/>
    <property type="evidence" value="ECO:0007669"/>
    <property type="project" value="UniProtKB-KW"/>
</dbReference>
<dbReference type="Pfam" id="PF02365">
    <property type="entry name" value="NAM"/>
    <property type="match status" value="1"/>
</dbReference>
<evidence type="ECO:0000256" key="4">
    <source>
        <dbReference type="ARBA" id="ARBA00023242"/>
    </source>
</evidence>
<dbReference type="AlphaFoldDB" id="A0AAD8HME0"/>
<evidence type="ECO:0000256" key="1">
    <source>
        <dbReference type="ARBA" id="ARBA00023015"/>
    </source>
</evidence>
<protein>
    <submittedName>
        <fullName evidence="6">NAC domain-containing protein</fullName>
    </submittedName>
</protein>
<name>A0AAD8HME0_9APIA</name>
<evidence type="ECO:0000313" key="7">
    <source>
        <dbReference type="Proteomes" id="UP001237642"/>
    </source>
</evidence>
<dbReference type="GO" id="GO:0006355">
    <property type="term" value="P:regulation of DNA-templated transcription"/>
    <property type="evidence" value="ECO:0007669"/>
    <property type="project" value="InterPro"/>
</dbReference>
<keyword evidence="2" id="KW-0238">DNA-binding</keyword>
<dbReference type="EMBL" id="JAUIZM010000008">
    <property type="protein sequence ID" value="KAK1369296.1"/>
    <property type="molecule type" value="Genomic_DNA"/>
</dbReference>
<reference evidence="6" key="1">
    <citation type="submission" date="2023-02" db="EMBL/GenBank/DDBJ databases">
        <title>Genome of toxic invasive species Heracleum sosnowskyi carries increased number of genes despite the absence of recent whole-genome duplications.</title>
        <authorList>
            <person name="Schelkunov M."/>
            <person name="Shtratnikova V."/>
            <person name="Makarenko M."/>
            <person name="Klepikova A."/>
            <person name="Omelchenko D."/>
            <person name="Novikova G."/>
            <person name="Obukhova E."/>
            <person name="Bogdanov V."/>
            <person name="Penin A."/>
            <person name="Logacheva M."/>
        </authorList>
    </citation>
    <scope>NUCLEOTIDE SEQUENCE</scope>
    <source>
        <strain evidence="6">Hsosn_3</strain>
        <tissue evidence="6">Leaf</tissue>
    </source>
</reference>
<proteinExistence type="predicted"/>
<accession>A0AAD8HME0</accession>
<evidence type="ECO:0000256" key="3">
    <source>
        <dbReference type="ARBA" id="ARBA00023163"/>
    </source>
</evidence>
<gene>
    <name evidence="6" type="ORF">POM88_035388</name>
</gene>
<dbReference type="Proteomes" id="UP001237642">
    <property type="component" value="Unassembled WGS sequence"/>
</dbReference>
<evidence type="ECO:0000256" key="2">
    <source>
        <dbReference type="ARBA" id="ARBA00023125"/>
    </source>
</evidence>
<dbReference type="InterPro" id="IPR003441">
    <property type="entry name" value="NAC-dom"/>
</dbReference>
<dbReference type="PROSITE" id="PS51005">
    <property type="entry name" value="NAC"/>
    <property type="match status" value="1"/>
</dbReference>
<organism evidence="6 7">
    <name type="scientific">Heracleum sosnowskyi</name>
    <dbReference type="NCBI Taxonomy" id="360622"/>
    <lineage>
        <taxon>Eukaryota</taxon>
        <taxon>Viridiplantae</taxon>
        <taxon>Streptophyta</taxon>
        <taxon>Embryophyta</taxon>
        <taxon>Tracheophyta</taxon>
        <taxon>Spermatophyta</taxon>
        <taxon>Magnoliopsida</taxon>
        <taxon>eudicotyledons</taxon>
        <taxon>Gunneridae</taxon>
        <taxon>Pentapetalae</taxon>
        <taxon>asterids</taxon>
        <taxon>campanulids</taxon>
        <taxon>Apiales</taxon>
        <taxon>Apiaceae</taxon>
        <taxon>Apioideae</taxon>
        <taxon>apioid superclade</taxon>
        <taxon>Tordylieae</taxon>
        <taxon>Tordyliinae</taxon>
        <taxon>Heracleum</taxon>
    </lineage>
</organism>
<dbReference type="PANTHER" id="PTHR31719">
    <property type="entry name" value="NAC TRANSCRIPTION FACTOR 56"/>
    <property type="match status" value="1"/>
</dbReference>
<comment type="caution">
    <text evidence="6">The sequence shown here is derived from an EMBL/GenBank/DDBJ whole genome shotgun (WGS) entry which is preliminary data.</text>
</comment>
<sequence>MSTDMSKVLASSSSNEHVDAKVVAEKEIGDNLPPGYYFLPSPSELIQLYLVQKILGLPMASDIVKIMDSVEHLDPDQLKLEEFKYSRDNEGYYITKKAERKTDEETSIKTTTGHWKESKSNSHIFNKGSQIVGYKNTFTFYEADGKETAWRLNEYTAIPDIVPVDALTDTVRAKIEEYVACKIRFKKVKLPEEIIYDEEIEMDEDEDEDEDVD</sequence>
<feature type="domain" description="NAC" evidence="5">
    <location>
        <begin position="32"/>
        <end position="186"/>
    </location>
</feature>
<keyword evidence="3" id="KW-0804">Transcription</keyword>
<dbReference type="Gene3D" id="2.170.150.80">
    <property type="entry name" value="NAC domain"/>
    <property type="match status" value="1"/>
</dbReference>
<keyword evidence="1" id="KW-0805">Transcription regulation</keyword>
<evidence type="ECO:0000313" key="6">
    <source>
        <dbReference type="EMBL" id="KAK1369296.1"/>
    </source>
</evidence>
<dbReference type="InterPro" id="IPR036093">
    <property type="entry name" value="NAC_dom_sf"/>
</dbReference>
<reference evidence="6" key="2">
    <citation type="submission" date="2023-05" db="EMBL/GenBank/DDBJ databases">
        <authorList>
            <person name="Schelkunov M.I."/>
        </authorList>
    </citation>
    <scope>NUCLEOTIDE SEQUENCE</scope>
    <source>
        <strain evidence="6">Hsosn_3</strain>
        <tissue evidence="6">Leaf</tissue>
    </source>
</reference>
<dbReference type="PANTHER" id="PTHR31719:SF94">
    <property type="entry name" value="PROTEIN ATAF2"/>
    <property type="match status" value="1"/>
</dbReference>
<keyword evidence="4" id="KW-0539">Nucleus</keyword>